<dbReference type="Proteomes" id="UP000701702">
    <property type="component" value="Unassembled WGS sequence"/>
</dbReference>
<keyword evidence="3" id="KW-1185">Reference proteome</keyword>
<gene>
    <name evidence="2" type="ORF">LMG23994_05268</name>
</gene>
<dbReference type="EMBL" id="CAJZAF010000036">
    <property type="protein sequence ID" value="CAG9183937.1"/>
    <property type="molecule type" value="Genomic_DNA"/>
</dbReference>
<dbReference type="InterPro" id="IPR021556">
    <property type="entry name" value="DUF2950"/>
</dbReference>
<evidence type="ECO:0008006" key="4">
    <source>
        <dbReference type="Google" id="ProtNLM"/>
    </source>
</evidence>
<accession>A0ABN7ZIA3</accession>
<name>A0ABN7ZIA3_9BURK</name>
<feature type="region of interest" description="Disordered" evidence="1">
    <location>
        <begin position="130"/>
        <end position="150"/>
    </location>
</feature>
<dbReference type="Pfam" id="PF11453">
    <property type="entry name" value="DUF2950"/>
    <property type="match status" value="1"/>
</dbReference>
<evidence type="ECO:0000256" key="1">
    <source>
        <dbReference type="SAM" id="MobiDB-lite"/>
    </source>
</evidence>
<reference evidence="2 3" key="1">
    <citation type="submission" date="2021-08" db="EMBL/GenBank/DDBJ databases">
        <authorList>
            <person name="Peeters C."/>
        </authorList>
    </citation>
    <scope>NUCLEOTIDE SEQUENCE [LARGE SCALE GENOMIC DNA]</scope>
    <source>
        <strain evidence="2 3">LMG 23994</strain>
    </source>
</reference>
<evidence type="ECO:0000313" key="3">
    <source>
        <dbReference type="Proteomes" id="UP000701702"/>
    </source>
</evidence>
<sequence length="259" mass="28543">MRAFGDAIWKDDKAALKRLLGANFRDFIPPVGADVRYRFLSSWEKSHEVQLAVDRAYIAVGDDGWTLPIPLVKSGKGWQFDTRAGAEEMHARRIERNELAVIQTMLAIHDAVNEYALIARDSSGVVTYAANPSRSHGKDDGAHWPTRSNKPGRPFCPGFVGAGTLNAGKDGYHGYHYKLLTSQGPHAPGGARNYVVNDEWFGGFALIAWPIRYQKTGLMSFMVSHEGQVYERDMGADGAAKAAAMKSFDPGFGWRKVSP</sequence>
<protein>
    <recommendedName>
        <fullName evidence="4">DUF2950 domain-containing protein</fullName>
    </recommendedName>
</protein>
<organism evidence="2 3">
    <name type="scientific">Cupriavidus pinatubonensis</name>
    <dbReference type="NCBI Taxonomy" id="248026"/>
    <lineage>
        <taxon>Bacteria</taxon>
        <taxon>Pseudomonadati</taxon>
        <taxon>Pseudomonadota</taxon>
        <taxon>Betaproteobacteria</taxon>
        <taxon>Burkholderiales</taxon>
        <taxon>Burkholderiaceae</taxon>
        <taxon>Cupriavidus</taxon>
    </lineage>
</organism>
<comment type="caution">
    <text evidence="2">The sequence shown here is derived from an EMBL/GenBank/DDBJ whole genome shotgun (WGS) entry which is preliminary data.</text>
</comment>
<evidence type="ECO:0000313" key="2">
    <source>
        <dbReference type="EMBL" id="CAG9183937.1"/>
    </source>
</evidence>
<proteinExistence type="predicted"/>